<dbReference type="EMBL" id="ATDP01000071">
    <property type="protein sequence ID" value="EQB17309.1"/>
    <property type="molecule type" value="Genomic_DNA"/>
</dbReference>
<protein>
    <submittedName>
        <fullName evidence="3">Peptidase M28</fullName>
    </submittedName>
</protein>
<dbReference type="InterPro" id="IPR007484">
    <property type="entry name" value="Peptidase_M28"/>
</dbReference>
<gene>
    <name evidence="3" type="ORF">RLDS_04975</name>
</gene>
<dbReference type="InterPro" id="IPR046450">
    <property type="entry name" value="PA_dom_sf"/>
</dbReference>
<dbReference type="PATRIC" id="fig|1331060.3.peg.922"/>
<feature type="signal peptide" evidence="1">
    <location>
        <begin position="1"/>
        <end position="34"/>
    </location>
</feature>
<evidence type="ECO:0000256" key="1">
    <source>
        <dbReference type="SAM" id="SignalP"/>
    </source>
</evidence>
<organism evidence="3 4">
    <name type="scientific">Sphingobium lactosutens DS20</name>
    <dbReference type="NCBI Taxonomy" id="1331060"/>
    <lineage>
        <taxon>Bacteria</taxon>
        <taxon>Pseudomonadati</taxon>
        <taxon>Pseudomonadota</taxon>
        <taxon>Alphaproteobacteria</taxon>
        <taxon>Sphingomonadales</taxon>
        <taxon>Sphingomonadaceae</taxon>
        <taxon>Sphingobium</taxon>
    </lineage>
</organism>
<feature type="domain" description="Peptidase M28" evidence="2">
    <location>
        <begin position="302"/>
        <end position="507"/>
    </location>
</feature>
<proteinExistence type="predicted"/>
<evidence type="ECO:0000313" key="4">
    <source>
        <dbReference type="Proteomes" id="UP000015531"/>
    </source>
</evidence>
<dbReference type="SUPFAM" id="SSF52025">
    <property type="entry name" value="PA domain"/>
    <property type="match status" value="1"/>
</dbReference>
<evidence type="ECO:0000313" key="3">
    <source>
        <dbReference type="EMBL" id="EQB17309.1"/>
    </source>
</evidence>
<reference evidence="3 4" key="1">
    <citation type="journal article" date="2013" name="Genome Announc.">
        <title>Draft Genome Sequence of Sphingobium lactosutens Strain DS20T, Isolated from a Hexachlorocyclohexane Dumpsite.</title>
        <authorList>
            <person name="Kumar R."/>
            <person name="Dwivedi V."/>
            <person name="Negi V."/>
            <person name="Khurana J.P."/>
            <person name="Lal R."/>
        </authorList>
    </citation>
    <scope>NUCLEOTIDE SEQUENCE [LARGE SCALE GENOMIC DNA]</scope>
    <source>
        <strain evidence="3 4">DS20</strain>
    </source>
</reference>
<comment type="caution">
    <text evidence="3">The sequence shown here is derived from an EMBL/GenBank/DDBJ whole genome shotgun (WGS) entry which is preliminary data.</text>
</comment>
<dbReference type="PANTHER" id="PTHR12147:SF26">
    <property type="entry name" value="PEPTIDASE M28 DOMAIN-CONTAINING PROTEIN"/>
    <property type="match status" value="1"/>
</dbReference>
<dbReference type="Proteomes" id="UP000015531">
    <property type="component" value="Unassembled WGS sequence"/>
</dbReference>
<dbReference type="GO" id="GO:0008235">
    <property type="term" value="F:metalloexopeptidase activity"/>
    <property type="evidence" value="ECO:0007669"/>
    <property type="project" value="InterPro"/>
</dbReference>
<dbReference type="AlphaFoldDB" id="T0J5U3"/>
<dbReference type="Gene3D" id="3.40.630.10">
    <property type="entry name" value="Zn peptidases"/>
    <property type="match status" value="2"/>
</dbReference>
<keyword evidence="4" id="KW-1185">Reference proteome</keyword>
<sequence length="544" mass="57919">MMINRLSDKRSVTMKRLALTLPFAALMLLSPALSAEDAVPDDGARWLRHVQALASDEMEGRGTGTPGYDKAAAYVIDAFQSLGLKPMGTDGYKQPVAFVEQVIQSGRSSAVLQGPNGQTPLAVPGELIFSGGGGPVPEQIDAPMVFAGYGLHLPEEGHDDFAGLDLAGKIVVVVSGGPSTISGALKSHARSERAKYLASKGAVGLISLVTPGQVEIPWARRVNLAGAPALYYADAELRESDRPFLNAQIDPARSQLVFEGSGHDFAAIAKAADASAPIAGFPLVQRLSARVAATRRNLSSPNLIAVMPGSDPKLRDEYVVLSAHLDGYGIGTPVKGDAIYNGAFDNASGVASLLEIARTLQQAQDKPKRSILFAIVTAEEKGLLGSRYFARRPTVPASAMVADLNFDMALPIFPLTSVTPIGYDQSSLGDDASAVSAAMNLPITPDPFPDRNVFIRSDQYAFIRQGIPALFFKYGFKAGTPEAVVEKAWRANLYHSPFDDLNQPVLPAETAKLNAYVTAVALRVANAPARPTWNADSFFRRFAQ</sequence>
<dbReference type="InterPro" id="IPR045175">
    <property type="entry name" value="M28_fam"/>
</dbReference>
<dbReference type="GO" id="GO:0006508">
    <property type="term" value="P:proteolysis"/>
    <property type="evidence" value="ECO:0007669"/>
    <property type="project" value="InterPro"/>
</dbReference>
<feature type="chain" id="PRO_5004565171" evidence="1">
    <location>
        <begin position="35"/>
        <end position="544"/>
    </location>
</feature>
<dbReference type="SUPFAM" id="SSF53187">
    <property type="entry name" value="Zn-dependent exopeptidases"/>
    <property type="match status" value="1"/>
</dbReference>
<dbReference type="eggNOG" id="COG2234">
    <property type="taxonomic scope" value="Bacteria"/>
</dbReference>
<dbReference type="PANTHER" id="PTHR12147">
    <property type="entry name" value="METALLOPEPTIDASE M28 FAMILY MEMBER"/>
    <property type="match status" value="1"/>
</dbReference>
<accession>T0J5U3</accession>
<dbReference type="CDD" id="cd04820">
    <property type="entry name" value="PA_M28_1_1"/>
    <property type="match status" value="1"/>
</dbReference>
<dbReference type="Gene3D" id="3.50.30.30">
    <property type="match status" value="1"/>
</dbReference>
<evidence type="ECO:0000259" key="2">
    <source>
        <dbReference type="Pfam" id="PF04389"/>
    </source>
</evidence>
<dbReference type="Pfam" id="PF04389">
    <property type="entry name" value="Peptidase_M28"/>
    <property type="match status" value="1"/>
</dbReference>
<name>T0J5U3_9SPHN</name>
<keyword evidence="1" id="KW-0732">Signal</keyword>